<keyword evidence="4 10" id="KW-1133">Transmembrane helix</keyword>
<evidence type="ECO:0000256" key="4">
    <source>
        <dbReference type="ARBA" id="ARBA00022989"/>
    </source>
</evidence>
<feature type="region of interest" description="Disordered" evidence="9">
    <location>
        <begin position="1"/>
        <end position="67"/>
    </location>
</feature>
<feature type="domain" description="TRPM-like" evidence="12">
    <location>
        <begin position="535"/>
        <end position="647"/>
    </location>
</feature>
<evidence type="ECO:0000259" key="12">
    <source>
        <dbReference type="Pfam" id="PF25508"/>
    </source>
</evidence>
<evidence type="ECO:0000256" key="2">
    <source>
        <dbReference type="ARBA" id="ARBA00022448"/>
    </source>
</evidence>
<accession>A0A9P1IP56</accession>
<comment type="caution">
    <text evidence="13">The sequence shown here is derived from an EMBL/GenBank/DDBJ whole genome shotgun (WGS) entry which is preliminary data.</text>
</comment>
<reference evidence="13" key="1">
    <citation type="submission" date="2022-11" db="EMBL/GenBank/DDBJ databases">
        <authorList>
            <person name="Kikuchi T."/>
        </authorList>
    </citation>
    <scope>NUCLEOTIDE SEQUENCE</scope>
    <source>
        <strain evidence="13">PS1010</strain>
    </source>
</reference>
<dbReference type="GO" id="GO:0030001">
    <property type="term" value="P:metal ion transport"/>
    <property type="evidence" value="ECO:0007669"/>
    <property type="project" value="TreeGrafter"/>
</dbReference>
<evidence type="ECO:0000313" key="14">
    <source>
        <dbReference type="Proteomes" id="UP001152747"/>
    </source>
</evidence>
<dbReference type="EMBL" id="CANHGI010000004">
    <property type="protein sequence ID" value="CAI5447854.1"/>
    <property type="molecule type" value="Genomic_DNA"/>
</dbReference>
<keyword evidence="14" id="KW-1185">Reference proteome</keyword>
<dbReference type="PANTHER" id="PTHR13800">
    <property type="entry name" value="TRANSIENT RECEPTOR POTENTIAL CATION CHANNEL, SUBFAMILY M, MEMBER 6"/>
    <property type="match status" value="1"/>
</dbReference>
<dbReference type="Pfam" id="PF25508">
    <property type="entry name" value="TRPM2"/>
    <property type="match status" value="2"/>
</dbReference>
<feature type="region of interest" description="Disordered" evidence="9">
    <location>
        <begin position="1648"/>
        <end position="1681"/>
    </location>
</feature>
<protein>
    <recommendedName>
        <fullName evidence="15">TRPM SLOG domain-containing protein</fullName>
    </recommendedName>
</protein>
<evidence type="ECO:0000256" key="10">
    <source>
        <dbReference type="SAM" id="Phobius"/>
    </source>
</evidence>
<keyword evidence="2" id="KW-0813">Transport</keyword>
<feature type="region of interest" description="Disordered" evidence="9">
    <location>
        <begin position="889"/>
        <end position="930"/>
    </location>
</feature>
<evidence type="ECO:0000256" key="9">
    <source>
        <dbReference type="SAM" id="MobiDB-lite"/>
    </source>
</evidence>
<comment type="subcellular location">
    <subcellularLocation>
        <location evidence="1">Membrane</location>
        <topology evidence="1">Multi-pass membrane protein</topology>
    </subcellularLocation>
</comment>
<dbReference type="GO" id="GO:0005886">
    <property type="term" value="C:plasma membrane"/>
    <property type="evidence" value="ECO:0007669"/>
    <property type="project" value="TreeGrafter"/>
</dbReference>
<dbReference type="InterPro" id="IPR050927">
    <property type="entry name" value="TRPM"/>
</dbReference>
<name>A0A9P1IP56_9PELO</name>
<dbReference type="Pfam" id="PF18139">
    <property type="entry name" value="LSDAT_euk"/>
    <property type="match status" value="1"/>
</dbReference>
<evidence type="ECO:0000256" key="8">
    <source>
        <dbReference type="SAM" id="Coils"/>
    </source>
</evidence>
<gene>
    <name evidence="13" type="ORF">CAMP_LOCUS10491</name>
</gene>
<feature type="transmembrane region" description="Helical" evidence="10">
    <location>
        <begin position="1179"/>
        <end position="1196"/>
    </location>
</feature>
<feature type="coiled-coil region" evidence="8">
    <location>
        <begin position="1446"/>
        <end position="1473"/>
    </location>
</feature>
<organism evidence="13 14">
    <name type="scientific">Caenorhabditis angaria</name>
    <dbReference type="NCBI Taxonomy" id="860376"/>
    <lineage>
        <taxon>Eukaryota</taxon>
        <taxon>Metazoa</taxon>
        <taxon>Ecdysozoa</taxon>
        <taxon>Nematoda</taxon>
        <taxon>Chromadorea</taxon>
        <taxon>Rhabditida</taxon>
        <taxon>Rhabditina</taxon>
        <taxon>Rhabditomorpha</taxon>
        <taxon>Rhabditoidea</taxon>
        <taxon>Rhabditidae</taxon>
        <taxon>Peloderinae</taxon>
        <taxon>Caenorhabditis</taxon>
    </lineage>
</organism>
<dbReference type="GO" id="GO:0005261">
    <property type="term" value="F:monoatomic cation channel activity"/>
    <property type="evidence" value="ECO:0007669"/>
    <property type="project" value="TreeGrafter"/>
</dbReference>
<feature type="transmembrane region" description="Helical" evidence="10">
    <location>
        <begin position="1216"/>
        <end position="1233"/>
    </location>
</feature>
<evidence type="ECO:0000313" key="13">
    <source>
        <dbReference type="EMBL" id="CAI5447854.1"/>
    </source>
</evidence>
<evidence type="ECO:0000256" key="6">
    <source>
        <dbReference type="ARBA" id="ARBA00023136"/>
    </source>
</evidence>
<feature type="compositionally biased region" description="Low complexity" evidence="9">
    <location>
        <begin position="899"/>
        <end position="914"/>
    </location>
</feature>
<keyword evidence="6 10" id="KW-0472">Membrane</keyword>
<feature type="domain" description="TRPM-like" evidence="12">
    <location>
        <begin position="703"/>
        <end position="836"/>
    </location>
</feature>
<feature type="region of interest" description="Disordered" evidence="9">
    <location>
        <begin position="1534"/>
        <end position="1586"/>
    </location>
</feature>
<evidence type="ECO:0000259" key="11">
    <source>
        <dbReference type="Pfam" id="PF18139"/>
    </source>
</evidence>
<feature type="compositionally biased region" description="Acidic residues" evidence="9">
    <location>
        <begin position="1577"/>
        <end position="1586"/>
    </location>
</feature>
<evidence type="ECO:0000256" key="7">
    <source>
        <dbReference type="ARBA" id="ARBA00023303"/>
    </source>
</evidence>
<keyword evidence="8" id="KW-0175">Coiled coil</keyword>
<evidence type="ECO:0008006" key="15">
    <source>
        <dbReference type="Google" id="ProtNLM"/>
    </source>
</evidence>
<keyword evidence="7" id="KW-0407">Ion channel</keyword>
<keyword evidence="5" id="KW-0406">Ion transport</keyword>
<feature type="transmembrane region" description="Helical" evidence="10">
    <location>
        <begin position="1147"/>
        <end position="1167"/>
    </location>
</feature>
<dbReference type="InterPro" id="IPR057366">
    <property type="entry name" value="TRPM-like"/>
</dbReference>
<feature type="transmembrane region" description="Helical" evidence="10">
    <location>
        <begin position="1109"/>
        <end position="1127"/>
    </location>
</feature>
<evidence type="ECO:0000256" key="5">
    <source>
        <dbReference type="ARBA" id="ARBA00023065"/>
    </source>
</evidence>
<feature type="domain" description="TRPM SLOG" evidence="11">
    <location>
        <begin position="217"/>
        <end position="480"/>
    </location>
</feature>
<dbReference type="OrthoDB" id="301415at2759"/>
<evidence type="ECO:0000256" key="1">
    <source>
        <dbReference type="ARBA" id="ARBA00004141"/>
    </source>
</evidence>
<dbReference type="InterPro" id="IPR041491">
    <property type="entry name" value="TRPM_SLOG"/>
</dbReference>
<feature type="transmembrane region" description="Helical" evidence="10">
    <location>
        <begin position="1078"/>
        <end position="1097"/>
    </location>
</feature>
<dbReference type="PANTHER" id="PTHR13800:SF10">
    <property type="entry name" value="GTL-1"/>
    <property type="match status" value="1"/>
</dbReference>
<proteinExistence type="predicted"/>
<feature type="compositionally biased region" description="Basic and acidic residues" evidence="9">
    <location>
        <begin position="28"/>
        <end position="45"/>
    </location>
</feature>
<evidence type="ECO:0000256" key="3">
    <source>
        <dbReference type="ARBA" id="ARBA00022692"/>
    </source>
</evidence>
<keyword evidence="3 10" id="KW-0812">Transmembrane</keyword>
<dbReference type="Proteomes" id="UP001152747">
    <property type="component" value="Unassembled WGS sequence"/>
</dbReference>
<sequence>MDRRRGSLVPSIHKAVEESLRANSVTIEENHDHDHKHQHKENENNRKKRKKKMRSDSSSDGAATLTTAPRHVQKFDWKDMLHLADINARKRGNSTSSHSGHVTRMGSMKGKNWIETHLKIRQCSYFVPSQRFSDRCGCGKEKSRHSDEVLARSISRPNHLTLPGIAEVDTSTDGDGDHSDHQISCAPGRWSIKDHTELQPTDTYGNLIFEGTTHHVQYARVSFDTEPKDIVHLMMKVWKLRPPKLIITINGGLTKFDLQPKLARTFRKGIMKIAKSTDAWIITSGLDEGVVKHLASALQDHNSSHHTKNHVVAIGISSWGMLKQKNRFVGKDHSLTYSPNIYNNSRLKELNDKHSYFLFADNGTINRYGAEIILRKRLETHLAQGDRKRGAIPLICVVLEGGAFTIKMVHDYVMTIPRIPVIVCDGSGRAADILAFAHQTVSQSGYLSDNVRNQLINVIRKIFGYDSKTAQKLLKQVIDCTSNKSLMTIFRLGESQREDLDHAIMSCLLRGQNLSPPEQLQLALAWNRADIARTEIFANGTEWTTQDLHNAMIEALSNDRFDFVQLLLENGVSMQKFLTYGRLEYLYNSDKGPQNTLRTNLLVDSKHHVRLGEVGRLMEHLMGNLFKSNYTKEEFKNQYYLFSNRRHFGNRVKTDNGRNEVVGPAGGEGRERMSSMQVNLLNNARNSIISLFGGVKKHDSDDEDFSNLEEEDSIDFTFRYPYSELMIWAVLTKRQKMAKLLWKHGEEGMAKALVASRLYMSLAKTASLTTGEIGMSQDFTQYSDEFSELAVEVLEYCTKHSREMTLQLLTCELTNWGGETCLSLAANNGHRQFLAHPCCQMLLSDLWQGGLSMKSNQNAKVLTCLTFPPLIFLLGFKTKEQLMLQPKTALEREEEADSDVSSIDGDSDDSTTSSSDEEETKKRGQSISDQPLSIQKLVRDKLNFSEKKKHNEFGLSRIVVAPPIVEGRSRARTMSIKKSKKKIVAPPCLKIENSEDDDEEEQKNAAAKYLNRTAKRGSMAVQIVQDDMYVDPSEEFEHKKMTEDFDSSRQETIQVLTQRPLSWQRKISEFYRAPITTYWLWFFAFIVFLVLLAYNILVKTQRIASWSEWYVFAYCLVWCIEICRKVVSMVMMDTSKPVLKQLKVYFFQYRNGTLAFGLVTFLIAYFIRLSPQTRTLGRILIICNSVIWSLKLVDYFSVQPTLGPYISMVAEMIPSMIPLCVLVFITLFAFGLLRQGITYPYEDWHWILVRNIFLQPYFMLYGEVYAAQIDTCGDEIWDTHEDENIPISMLNVTHETCVPGYWIAPVGLTVFMLATNVLLMNVMVASCTYIFEKHINNTREIFLFDRYRQVIEYDSTPWIPPPFTIIYHIMWVFKLIKNSTRIFEKKNLFDASLKLFLTPDEMERVHAFEEESVEDMKREREQKNMRSNEERIYRTAERTDIILNRVSNLTTMEVTLKDEIRELEHRLKTMEKGHKDQVSILLDMNHKLTQIIGGGGITLGGGTGGGSDGGNQHTETIPSISINLEEDTQEVPDIPMITIDGPSPAGSRRTSGQYIKRDSLQNQQSKKPAKPPRLMLDDNDDSDNDEITIKIPQIRTRQITETVSDVSLSDDDLANHEVLQNQSNQVTTSRAPRRHALYSTVADDIETDDFYADSPTPIPVTPIQPDDGSFFGENDNVSDYE</sequence>